<feature type="chain" id="PRO_5039422507" evidence="3">
    <location>
        <begin position="18"/>
        <end position="184"/>
    </location>
</feature>
<evidence type="ECO:0000259" key="4">
    <source>
        <dbReference type="Pfam" id="PF11611"/>
    </source>
</evidence>
<dbReference type="InterPro" id="IPR029051">
    <property type="entry name" value="DUF4352"/>
</dbReference>
<dbReference type="InterPro" id="IPR029050">
    <property type="entry name" value="Immunoprotect_excell_Ig-like"/>
</dbReference>
<dbReference type="AlphaFoldDB" id="A0A939T5N5"/>
<dbReference type="EMBL" id="JAGEOJ010000008">
    <property type="protein sequence ID" value="MBO2449739.1"/>
    <property type="molecule type" value="Genomic_DNA"/>
</dbReference>
<name>A0A939T5N5_9ACTN</name>
<proteinExistence type="predicted"/>
<gene>
    <name evidence="5" type="ORF">J4573_21735</name>
</gene>
<dbReference type="RefSeq" id="WP_208257607.1">
    <property type="nucleotide sequence ID" value="NZ_JAGEOJ010000008.1"/>
</dbReference>
<feature type="domain" description="DUF4352" evidence="4">
    <location>
        <begin position="71"/>
        <end position="161"/>
    </location>
</feature>
<sequence length="184" mass="19603">MRAIFAAAALLAGVATLTGCSDSGPASYPNPGQTVREHEKALPGKTITIGEVDYAGIGLLTDIVSVTGSHADVPAKGRYARVRIMMTNRGRDRHDLDLNKQFLVTRDGKTYKISYDAMQVARGPATPFSIARDEVRSFDLWYDIPVGAKVKALRITGDASSSKLSDQLAGKQAGPATKDLPLDG</sequence>
<keyword evidence="1 3" id="KW-0732">Signal</keyword>
<protein>
    <submittedName>
        <fullName evidence="5">DUF4352 domain-containing protein</fullName>
    </submittedName>
</protein>
<reference evidence="5" key="1">
    <citation type="submission" date="2021-03" db="EMBL/GenBank/DDBJ databases">
        <authorList>
            <person name="Kanchanasin P."/>
            <person name="Saeng-In P."/>
            <person name="Phongsopitanun W."/>
            <person name="Yuki M."/>
            <person name="Kudo T."/>
            <person name="Ohkuma M."/>
            <person name="Tanasupawat S."/>
        </authorList>
    </citation>
    <scope>NUCLEOTIDE SEQUENCE</scope>
    <source>
        <strain evidence="5">GKU 128</strain>
    </source>
</reference>
<evidence type="ECO:0000256" key="2">
    <source>
        <dbReference type="SAM" id="MobiDB-lite"/>
    </source>
</evidence>
<accession>A0A939T5N5</accession>
<organism evidence="5 6">
    <name type="scientific">Actinomadura barringtoniae</name>
    <dbReference type="NCBI Taxonomy" id="1427535"/>
    <lineage>
        <taxon>Bacteria</taxon>
        <taxon>Bacillati</taxon>
        <taxon>Actinomycetota</taxon>
        <taxon>Actinomycetes</taxon>
        <taxon>Streptosporangiales</taxon>
        <taxon>Thermomonosporaceae</taxon>
        <taxon>Actinomadura</taxon>
    </lineage>
</organism>
<keyword evidence="6" id="KW-1185">Reference proteome</keyword>
<evidence type="ECO:0000256" key="3">
    <source>
        <dbReference type="SAM" id="SignalP"/>
    </source>
</evidence>
<dbReference type="PROSITE" id="PS51257">
    <property type="entry name" value="PROKAR_LIPOPROTEIN"/>
    <property type="match status" value="1"/>
</dbReference>
<evidence type="ECO:0000313" key="5">
    <source>
        <dbReference type="EMBL" id="MBO2449739.1"/>
    </source>
</evidence>
<comment type="caution">
    <text evidence="5">The sequence shown here is derived from an EMBL/GenBank/DDBJ whole genome shotgun (WGS) entry which is preliminary data.</text>
</comment>
<dbReference type="Gene3D" id="2.60.40.1240">
    <property type="match status" value="1"/>
</dbReference>
<feature type="signal peptide" evidence="3">
    <location>
        <begin position="1"/>
        <end position="17"/>
    </location>
</feature>
<dbReference type="Pfam" id="PF11611">
    <property type="entry name" value="DUF4352"/>
    <property type="match status" value="1"/>
</dbReference>
<evidence type="ECO:0000313" key="6">
    <source>
        <dbReference type="Proteomes" id="UP000669179"/>
    </source>
</evidence>
<dbReference type="Proteomes" id="UP000669179">
    <property type="component" value="Unassembled WGS sequence"/>
</dbReference>
<feature type="region of interest" description="Disordered" evidence="2">
    <location>
        <begin position="160"/>
        <end position="184"/>
    </location>
</feature>
<evidence type="ECO:0000256" key="1">
    <source>
        <dbReference type="ARBA" id="ARBA00022729"/>
    </source>
</evidence>